<reference evidence="10 11" key="1">
    <citation type="journal article" date="2003" name="DNA Res.">
        <title>Complete genome structure of Gloeobacter violaceus PCC 7421, a cyanobacterium that lacks thylakoids.</title>
        <authorList>
            <person name="Nakamura Y."/>
            <person name="Kaneko T."/>
            <person name="Sato S."/>
            <person name="Mimuro M."/>
            <person name="Miyashita H."/>
            <person name="Tsuchiya T."/>
            <person name="Sasamoto S."/>
            <person name="Watanabe A."/>
            <person name="Kawashima K."/>
            <person name="Kishida Y."/>
            <person name="Kiyokawa C."/>
            <person name="Kohara M."/>
            <person name="Matsumoto M."/>
            <person name="Matsuno A."/>
            <person name="Nakazaki N."/>
            <person name="Shimpo S."/>
            <person name="Takeuchi C."/>
            <person name="Yamada M."/>
            <person name="Tabata S."/>
        </authorList>
    </citation>
    <scope>NUCLEOTIDE SEQUENCE [LARGE SCALE GENOMIC DNA]</scope>
    <source>
        <strain evidence="11">ATCC 29082 / PCC 7421</strain>
    </source>
</reference>
<dbReference type="SUPFAM" id="SSF88723">
    <property type="entry name" value="PIN domain-like"/>
    <property type="match status" value="1"/>
</dbReference>
<dbReference type="EnsemblBacteria" id="BAC90840">
    <property type="protein sequence ID" value="BAC90840"/>
    <property type="gene ID" value="BAC90840"/>
</dbReference>
<dbReference type="EC" id="3.1.-.-" evidence="8"/>
<comment type="cofactor">
    <cofactor evidence="1 8">
        <name>Mg(2+)</name>
        <dbReference type="ChEBI" id="CHEBI:18420"/>
    </cofactor>
</comment>
<evidence type="ECO:0000256" key="7">
    <source>
        <dbReference type="ARBA" id="ARBA00038093"/>
    </source>
</evidence>
<dbReference type="GO" id="GO:0016787">
    <property type="term" value="F:hydrolase activity"/>
    <property type="evidence" value="ECO:0007669"/>
    <property type="project" value="UniProtKB-KW"/>
</dbReference>
<dbReference type="InterPro" id="IPR002716">
    <property type="entry name" value="PIN_dom"/>
</dbReference>
<evidence type="ECO:0000256" key="1">
    <source>
        <dbReference type="ARBA" id="ARBA00001946"/>
    </source>
</evidence>
<dbReference type="HAMAP" id="MF_00265">
    <property type="entry name" value="VapC_Nob1"/>
    <property type="match status" value="1"/>
</dbReference>
<dbReference type="PANTHER" id="PTHR33653">
    <property type="entry name" value="RIBONUCLEASE VAPC2"/>
    <property type="match status" value="1"/>
</dbReference>
<evidence type="ECO:0000259" key="9">
    <source>
        <dbReference type="Pfam" id="PF01850"/>
    </source>
</evidence>
<dbReference type="Proteomes" id="UP000000557">
    <property type="component" value="Chromosome"/>
</dbReference>
<evidence type="ECO:0000256" key="2">
    <source>
        <dbReference type="ARBA" id="ARBA00022649"/>
    </source>
</evidence>
<proteinExistence type="inferred from homology"/>
<evidence type="ECO:0000313" key="11">
    <source>
        <dbReference type="Proteomes" id="UP000000557"/>
    </source>
</evidence>
<dbReference type="GO" id="GO:0090729">
    <property type="term" value="F:toxin activity"/>
    <property type="evidence" value="ECO:0007669"/>
    <property type="project" value="UniProtKB-KW"/>
</dbReference>
<keyword evidence="5 8" id="KW-0378">Hydrolase</keyword>
<keyword evidence="11" id="KW-1185">Reference proteome</keyword>
<dbReference type="HOGENOM" id="CLU_118482_1_1_3"/>
<comment type="function">
    <text evidence="8">Toxic component of a toxin-antitoxin (TA) system. An RNase.</text>
</comment>
<feature type="binding site" evidence="8">
    <location>
        <position position="5"/>
    </location>
    <ligand>
        <name>Mg(2+)</name>
        <dbReference type="ChEBI" id="CHEBI:18420"/>
    </ligand>
</feature>
<keyword evidence="3 8" id="KW-0540">Nuclease</keyword>
<dbReference type="OrthoDB" id="9811788at2"/>
<keyword evidence="6 8" id="KW-0460">Magnesium</keyword>
<evidence type="ECO:0000256" key="3">
    <source>
        <dbReference type="ARBA" id="ARBA00022722"/>
    </source>
</evidence>
<dbReference type="PhylomeDB" id="Q7NCS9"/>
<dbReference type="InterPro" id="IPR022907">
    <property type="entry name" value="VapC_family"/>
</dbReference>
<keyword evidence="8" id="KW-0800">Toxin</keyword>
<dbReference type="RefSeq" id="WP_011142893.1">
    <property type="nucleotide sequence ID" value="NC_005125.1"/>
</dbReference>
<dbReference type="EMBL" id="BA000045">
    <property type="protein sequence ID" value="BAC90840.1"/>
    <property type="molecule type" value="Genomic_DNA"/>
</dbReference>
<dbReference type="GO" id="GO:0000287">
    <property type="term" value="F:magnesium ion binding"/>
    <property type="evidence" value="ECO:0007669"/>
    <property type="project" value="UniProtKB-UniRule"/>
</dbReference>
<dbReference type="InterPro" id="IPR050556">
    <property type="entry name" value="Type_II_TA_system_RNase"/>
</dbReference>
<name>Q7NCS9_GLOVI</name>
<dbReference type="Gene3D" id="3.40.50.1010">
    <property type="entry name" value="5'-nuclease"/>
    <property type="match status" value="1"/>
</dbReference>
<dbReference type="PATRIC" id="fig|251221.4.peg.2929"/>
<feature type="domain" description="PIN" evidence="9">
    <location>
        <begin position="3"/>
        <end position="119"/>
    </location>
</feature>
<keyword evidence="2 8" id="KW-1277">Toxin-antitoxin system</keyword>
<keyword evidence="4 8" id="KW-0479">Metal-binding</keyword>
<sequence>MFLVDTSVWVSILRDRTGMARECFERVVGDEPVFLSRFTQMELLQGCRDQREWVLLQTHLQEQDYAELSEYAWTQAARIYYDLRRRGLTVRSSIDCCIAQLAIERRLALVHSDRDFEAIQQVRALSCVRFSCI</sequence>
<organism evidence="10 11">
    <name type="scientific">Gloeobacter violaceus (strain ATCC 29082 / PCC 7421)</name>
    <dbReference type="NCBI Taxonomy" id="251221"/>
    <lineage>
        <taxon>Bacteria</taxon>
        <taxon>Bacillati</taxon>
        <taxon>Cyanobacteriota</taxon>
        <taxon>Cyanophyceae</taxon>
        <taxon>Gloeobacterales</taxon>
        <taxon>Gloeobacteraceae</taxon>
        <taxon>Gloeobacter</taxon>
    </lineage>
</organism>
<evidence type="ECO:0000256" key="5">
    <source>
        <dbReference type="ARBA" id="ARBA00022801"/>
    </source>
</evidence>
<accession>Q7NCS9</accession>
<evidence type="ECO:0000313" key="10">
    <source>
        <dbReference type="EMBL" id="BAC90840.1"/>
    </source>
</evidence>
<dbReference type="PANTHER" id="PTHR33653:SF1">
    <property type="entry name" value="RIBONUCLEASE VAPC2"/>
    <property type="match status" value="1"/>
</dbReference>
<evidence type="ECO:0000256" key="8">
    <source>
        <dbReference type="HAMAP-Rule" id="MF_00265"/>
    </source>
</evidence>
<dbReference type="eggNOG" id="COG1487">
    <property type="taxonomic scope" value="Bacteria"/>
</dbReference>
<evidence type="ECO:0000256" key="6">
    <source>
        <dbReference type="ARBA" id="ARBA00022842"/>
    </source>
</evidence>
<dbReference type="AlphaFoldDB" id="Q7NCS9"/>
<dbReference type="KEGG" id="gvi:gll2899"/>
<comment type="similarity">
    <text evidence="7 8">Belongs to the PINc/VapC protein family.</text>
</comment>
<dbReference type="InParanoid" id="Q7NCS9"/>
<dbReference type="Pfam" id="PF01850">
    <property type="entry name" value="PIN"/>
    <property type="match status" value="1"/>
</dbReference>
<reference evidence="10 11" key="2">
    <citation type="journal article" date="2003" name="DNA Res.">
        <title>Complete genome structure of Gloeobacter violaceus PCC 7421, a cyanobacterium that lacks thylakoids (supplement).</title>
        <authorList>
            <person name="Nakamura Y."/>
            <person name="Kaneko T."/>
            <person name="Sato S."/>
            <person name="Mimuro M."/>
            <person name="Miyashita H."/>
            <person name="Tsuchiya T."/>
            <person name="Sasamoto S."/>
            <person name="Watanabe A."/>
            <person name="Kawashima K."/>
            <person name="Kishida Y."/>
            <person name="Kiyokawa C."/>
            <person name="Kohara M."/>
            <person name="Matsumoto M."/>
            <person name="Matsuno A."/>
            <person name="Nakazaki N."/>
            <person name="Shimpo S."/>
            <person name="Takeuchi C."/>
            <person name="Yamada M."/>
            <person name="Tabata S."/>
        </authorList>
    </citation>
    <scope>NUCLEOTIDE SEQUENCE [LARGE SCALE GENOMIC DNA]</scope>
    <source>
        <strain evidence="11">ATCC 29082 / PCC 7421</strain>
    </source>
</reference>
<evidence type="ECO:0000256" key="4">
    <source>
        <dbReference type="ARBA" id="ARBA00022723"/>
    </source>
</evidence>
<dbReference type="InterPro" id="IPR029060">
    <property type="entry name" value="PIN-like_dom_sf"/>
</dbReference>
<dbReference type="STRING" id="251221.gene:10760403"/>
<gene>
    <name evidence="8" type="primary">vapC</name>
    <name evidence="10" type="ordered locus">gll2899</name>
</gene>
<dbReference type="GO" id="GO:0004540">
    <property type="term" value="F:RNA nuclease activity"/>
    <property type="evidence" value="ECO:0007669"/>
    <property type="project" value="InterPro"/>
</dbReference>
<feature type="binding site" evidence="8">
    <location>
        <position position="95"/>
    </location>
    <ligand>
        <name>Mg(2+)</name>
        <dbReference type="ChEBI" id="CHEBI:18420"/>
    </ligand>
</feature>
<protein>
    <recommendedName>
        <fullName evidence="8">Ribonuclease VapC</fullName>
        <shortName evidence="8">RNase VapC</shortName>
        <ecNumber evidence="8">3.1.-.-</ecNumber>
    </recommendedName>
    <alternativeName>
        <fullName evidence="8">Toxin VapC</fullName>
    </alternativeName>
</protein>